<dbReference type="AlphaFoldDB" id="A0A1H6SCI8"/>
<dbReference type="KEGG" id="hae:halTADL_1057"/>
<feature type="transmembrane region" description="Helical" evidence="1">
    <location>
        <begin position="38"/>
        <end position="57"/>
    </location>
</feature>
<dbReference type="EMBL" id="FNYR01000004">
    <property type="protein sequence ID" value="SEI63624.1"/>
    <property type="molecule type" value="Genomic_DNA"/>
</dbReference>
<feature type="transmembrane region" description="Helical" evidence="1">
    <location>
        <begin position="77"/>
        <end position="104"/>
    </location>
</feature>
<evidence type="ECO:0000313" key="4">
    <source>
        <dbReference type="Proteomes" id="UP000198888"/>
    </source>
</evidence>
<keyword evidence="1" id="KW-0812">Transmembrane</keyword>
<dbReference type="GeneID" id="35001871"/>
<dbReference type="RefSeq" id="WP_089671273.1">
    <property type="nucleotide sequence ID" value="NZ_CP024845.1"/>
</dbReference>
<keyword evidence="1" id="KW-1133">Transmembrane helix</keyword>
<dbReference type="InterPro" id="IPR055997">
    <property type="entry name" value="DUF7575"/>
</dbReference>
<feature type="transmembrane region" description="Helical" evidence="1">
    <location>
        <begin position="12"/>
        <end position="31"/>
    </location>
</feature>
<feature type="domain" description="DUF7575" evidence="2">
    <location>
        <begin position="123"/>
        <end position="149"/>
    </location>
</feature>
<keyword evidence="1" id="KW-0472">Membrane</keyword>
<accession>A0A1H6SCI8</accession>
<evidence type="ECO:0000256" key="1">
    <source>
        <dbReference type="SAM" id="Phobius"/>
    </source>
</evidence>
<keyword evidence="4" id="KW-1185">Reference proteome</keyword>
<proteinExistence type="predicted"/>
<organism evidence="3 4">
    <name type="scientific">Halohasta litchfieldiae</name>
    <dbReference type="NCBI Taxonomy" id="1073996"/>
    <lineage>
        <taxon>Archaea</taxon>
        <taxon>Methanobacteriati</taxon>
        <taxon>Methanobacteriota</taxon>
        <taxon>Stenosarchaea group</taxon>
        <taxon>Halobacteria</taxon>
        <taxon>Halobacteriales</taxon>
        <taxon>Haloferacaceae</taxon>
        <taxon>Halohasta</taxon>
    </lineage>
</organism>
<protein>
    <recommendedName>
        <fullName evidence="2">DUF7575 domain-containing protein</fullName>
    </recommendedName>
</protein>
<dbReference type="PROSITE" id="PS51318">
    <property type="entry name" value="TAT"/>
    <property type="match status" value="1"/>
</dbReference>
<reference evidence="3 4" key="1">
    <citation type="submission" date="2016-10" db="EMBL/GenBank/DDBJ databases">
        <authorList>
            <person name="de Groot N.N."/>
        </authorList>
    </citation>
    <scope>NUCLEOTIDE SEQUENCE [LARGE SCALE GENOMIC DNA]</scope>
    <source>
        <strain evidence="3 4">DSM 22187</strain>
    </source>
</reference>
<dbReference type="Pfam" id="PF24460">
    <property type="entry name" value="DUF7575"/>
    <property type="match status" value="1"/>
</dbReference>
<dbReference type="Proteomes" id="UP000198888">
    <property type="component" value="Unassembled WGS sequence"/>
</dbReference>
<dbReference type="InterPro" id="IPR006311">
    <property type="entry name" value="TAT_signal"/>
</dbReference>
<name>A0A1H6SCI8_9EURY</name>
<sequence length="157" mass="16853">MSNPRRQLLLTAAFALVGAVVGIAGTGHAYLRRWRRSVLWFLLTIGASVALTSVYVSDPAALETQVLLSYPTEIVVPVYPIEVVIPVLVIIGFSVVDALVVAVLDQREAAMAPSVEADDEADAGVSCPHCGQSTDPELDFCMWCTESLPTLENHDSN</sequence>
<accession>A0A2H4Q0L2</accession>
<evidence type="ECO:0000259" key="2">
    <source>
        <dbReference type="Pfam" id="PF24460"/>
    </source>
</evidence>
<evidence type="ECO:0000313" key="3">
    <source>
        <dbReference type="EMBL" id="SEI63624.1"/>
    </source>
</evidence>
<dbReference type="OrthoDB" id="204947at2157"/>
<gene>
    <name evidence="3" type="ORF">SAMN05444271_104141</name>
</gene>